<comment type="caution">
    <text evidence="3">The sequence shown here is derived from an EMBL/GenBank/DDBJ whole genome shotgun (WGS) entry which is preliminary data.</text>
</comment>
<dbReference type="InterPro" id="IPR008906">
    <property type="entry name" value="HATC_C_dom"/>
</dbReference>
<proteinExistence type="predicted"/>
<dbReference type="Pfam" id="PF14291">
    <property type="entry name" value="DUF4371"/>
    <property type="match status" value="1"/>
</dbReference>
<dbReference type="SUPFAM" id="SSF53098">
    <property type="entry name" value="Ribonuclease H-like"/>
    <property type="match status" value="1"/>
</dbReference>
<dbReference type="Pfam" id="PF05699">
    <property type="entry name" value="Dimer_Tnp_hAT"/>
    <property type="match status" value="1"/>
</dbReference>
<dbReference type="Proteomes" id="UP000245207">
    <property type="component" value="Unassembled WGS sequence"/>
</dbReference>
<dbReference type="AlphaFoldDB" id="A0A2U1QGZ1"/>
<protein>
    <submittedName>
        <fullName evidence="3">Zinc finger MYM-type protein 1</fullName>
    </submittedName>
</protein>
<keyword evidence="4" id="KW-1185">Reference proteome</keyword>
<evidence type="ECO:0000313" key="3">
    <source>
        <dbReference type="EMBL" id="PWA97280.1"/>
    </source>
</evidence>
<reference evidence="3 4" key="1">
    <citation type="journal article" date="2018" name="Mol. Plant">
        <title>The genome of Artemisia annua provides insight into the evolution of Asteraceae family and artemisinin biosynthesis.</title>
        <authorList>
            <person name="Shen Q."/>
            <person name="Zhang L."/>
            <person name="Liao Z."/>
            <person name="Wang S."/>
            <person name="Yan T."/>
            <person name="Shi P."/>
            <person name="Liu M."/>
            <person name="Fu X."/>
            <person name="Pan Q."/>
            <person name="Wang Y."/>
            <person name="Lv Z."/>
            <person name="Lu X."/>
            <person name="Zhang F."/>
            <person name="Jiang W."/>
            <person name="Ma Y."/>
            <person name="Chen M."/>
            <person name="Hao X."/>
            <person name="Li L."/>
            <person name="Tang Y."/>
            <person name="Lv G."/>
            <person name="Zhou Y."/>
            <person name="Sun X."/>
            <person name="Brodelius P.E."/>
            <person name="Rose J.K.C."/>
            <person name="Tang K."/>
        </authorList>
    </citation>
    <scope>NUCLEOTIDE SEQUENCE [LARGE SCALE GENOMIC DNA]</scope>
    <source>
        <strain evidence="4">cv. Huhao1</strain>
        <tissue evidence="3">Leaf</tissue>
    </source>
</reference>
<dbReference type="EMBL" id="PKPP01000132">
    <property type="protein sequence ID" value="PWA97280.1"/>
    <property type="molecule type" value="Genomic_DNA"/>
</dbReference>
<feature type="domain" description="HAT C-terminal dimerisation" evidence="1">
    <location>
        <begin position="450"/>
        <end position="503"/>
    </location>
</feature>
<name>A0A2U1QGZ1_ARTAN</name>
<organism evidence="3 4">
    <name type="scientific">Artemisia annua</name>
    <name type="common">Sweet wormwood</name>
    <dbReference type="NCBI Taxonomy" id="35608"/>
    <lineage>
        <taxon>Eukaryota</taxon>
        <taxon>Viridiplantae</taxon>
        <taxon>Streptophyta</taxon>
        <taxon>Embryophyta</taxon>
        <taxon>Tracheophyta</taxon>
        <taxon>Spermatophyta</taxon>
        <taxon>Magnoliopsida</taxon>
        <taxon>eudicotyledons</taxon>
        <taxon>Gunneridae</taxon>
        <taxon>Pentapetalae</taxon>
        <taxon>asterids</taxon>
        <taxon>campanulids</taxon>
        <taxon>Asterales</taxon>
        <taxon>Asteraceae</taxon>
        <taxon>Asteroideae</taxon>
        <taxon>Anthemideae</taxon>
        <taxon>Artemisiinae</taxon>
        <taxon>Artemisia</taxon>
    </lineage>
</organism>
<evidence type="ECO:0000259" key="1">
    <source>
        <dbReference type="Pfam" id="PF05699"/>
    </source>
</evidence>
<dbReference type="PANTHER" id="PTHR45749:SF35">
    <property type="entry name" value="AC-LIKE TRANSPOSASE-RELATED"/>
    <property type="match status" value="1"/>
</dbReference>
<evidence type="ECO:0000313" key="4">
    <source>
        <dbReference type="Proteomes" id="UP000245207"/>
    </source>
</evidence>
<accession>A0A2U1QGZ1</accession>
<dbReference type="InterPro" id="IPR025398">
    <property type="entry name" value="DUF4371"/>
</dbReference>
<evidence type="ECO:0000259" key="2">
    <source>
        <dbReference type="Pfam" id="PF14291"/>
    </source>
</evidence>
<dbReference type="OrthoDB" id="1692427at2759"/>
<gene>
    <name evidence="3" type="ORF">CTI12_AA030380</name>
</gene>
<dbReference type="InterPro" id="IPR012337">
    <property type="entry name" value="RNaseH-like_sf"/>
</dbReference>
<sequence length="504" mass="57783">MLQEFDPVIKEHVRRITRDDMHVYYLGHTIQNELILLLAHEIKSEIIKKVKQAKYFSVILDCTPVTSHQEQMSLILRYINVSSTCVSIEESYLGFLNVDETTGKRLFDITQDELKSLDLDIDDVRGQGYDNGSNVKGKHQGVQKRFLDINPRAFYTPCGCHSLNLALCDMANTCIKGRDFFGIIQRIYTIFANSSKRWQILKNNVKGLTVKPLSITPWESRVESVKAIRFQISDIREALLQVAESDNDSLIQSQAKSLATNDLGDFEFLVAIVLWFEILYAVNLVSKKLQSSDMLIDIAIKEVKGLISFFEEFRETGLSKAINDAKEIAVEMDVDPVFVQKRVIRRKRQFDENPIDNDVSLSAEESFKINYFLYIVDQAIGSLKTRFEQYTEYENIFGFLFSCAELKSYDDKSLKLSCSKLEVALKNGERSDIDANELFVELRLLNHFLPSENMSPVDVLTFLKQRDCFPNALIAYRVLLTIPVTVASAERSFSKLKLLKSYLR</sequence>
<dbReference type="STRING" id="35608.A0A2U1QGZ1"/>
<dbReference type="PANTHER" id="PTHR45749">
    <property type="match status" value="1"/>
</dbReference>
<feature type="domain" description="DUF4371" evidence="2">
    <location>
        <begin position="28"/>
        <end position="141"/>
    </location>
</feature>
<dbReference type="GO" id="GO:0046983">
    <property type="term" value="F:protein dimerization activity"/>
    <property type="evidence" value="ECO:0007669"/>
    <property type="project" value="InterPro"/>
</dbReference>